<proteinExistence type="predicted"/>
<organism evidence="1 2">
    <name type="scientific">Entomophthora muscae</name>
    <dbReference type="NCBI Taxonomy" id="34485"/>
    <lineage>
        <taxon>Eukaryota</taxon>
        <taxon>Fungi</taxon>
        <taxon>Fungi incertae sedis</taxon>
        <taxon>Zoopagomycota</taxon>
        <taxon>Entomophthoromycotina</taxon>
        <taxon>Entomophthoromycetes</taxon>
        <taxon>Entomophthorales</taxon>
        <taxon>Entomophthoraceae</taxon>
        <taxon>Entomophthora</taxon>
    </lineage>
</organism>
<evidence type="ECO:0000313" key="1">
    <source>
        <dbReference type="EMBL" id="KAJ9054576.1"/>
    </source>
</evidence>
<gene>
    <name evidence="1" type="ORF">DSO57_1012856</name>
</gene>
<dbReference type="Proteomes" id="UP001165960">
    <property type="component" value="Unassembled WGS sequence"/>
</dbReference>
<reference evidence="1" key="1">
    <citation type="submission" date="2022-04" db="EMBL/GenBank/DDBJ databases">
        <title>Genome of the entomopathogenic fungus Entomophthora muscae.</title>
        <authorList>
            <person name="Elya C."/>
            <person name="Lovett B.R."/>
            <person name="Lee E."/>
            <person name="Macias A.M."/>
            <person name="Hajek A.E."/>
            <person name="De Bivort B.L."/>
            <person name="Kasson M.T."/>
            <person name="De Fine Licht H.H."/>
            <person name="Stajich J.E."/>
        </authorList>
    </citation>
    <scope>NUCLEOTIDE SEQUENCE</scope>
    <source>
        <strain evidence="1">Berkeley</strain>
    </source>
</reference>
<sequence length="219" mass="24650">MPYLLKFERAKFGVLCVETAAERKEVPTSTLEEAWTSLEVTQTVPEESLVEVKAVFKELYSNYFAKEGTPTQGNQIYAWDAWNLLVGWDEILKPVKEMVNCEIEVLRAQEGKSVEIMAHWWNDNKVLSNKIASLEEKLLKALSQEGNSNKSQGQDNGRMDWLGLDLSQKLDFNQCSVKVICTEPSAVPPLTSSLPPALAALLEEYKDVFSETLEQLPPP</sequence>
<dbReference type="EMBL" id="QTSX02006436">
    <property type="protein sequence ID" value="KAJ9054576.1"/>
    <property type="molecule type" value="Genomic_DNA"/>
</dbReference>
<protein>
    <submittedName>
        <fullName evidence="1">Uncharacterized protein</fullName>
    </submittedName>
</protein>
<comment type="caution">
    <text evidence="1">The sequence shown here is derived from an EMBL/GenBank/DDBJ whole genome shotgun (WGS) entry which is preliminary data.</text>
</comment>
<accession>A0ACC2RX16</accession>
<keyword evidence="2" id="KW-1185">Reference proteome</keyword>
<evidence type="ECO:0000313" key="2">
    <source>
        <dbReference type="Proteomes" id="UP001165960"/>
    </source>
</evidence>
<name>A0ACC2RX16_9FUNG</name>